<dbReference type="GeneID" id="41597273"/>
<dbReference type="HOGENOM" id="CLU_2930321_0_0_2"/>
<dbReference type="RefSeq" id="WP_148700296.1">
    <property type="nucleotide sequence ID" value="NZ_CP007174.1"/>
</dbReference>
<dbReference type="OrthoDB" id="8623at2157"/>
<evidence type="ECO:0000313" key="1">
    <source>
        <dbReference type="EMBL" id="AIF83544.1"/>
    </source>
</evidence>
<dbReference type="AlphaFoldDB" id="A0A075MW79"/>
<reference evidence="1 2" key="1">
    <citation type="journal article" date="2014" name="PLoS ONE">
        <title>Genome Sequence of Candidatus Nitrososphaera evergladensis from Group I.1b Enriched from Everglades Soil Reveals Novel Genomic Features of the Ammonia-Oxidizing Archaea.</title>
        <authorList>
            <person name="Zhalnina K.V."/>
            <person name="Dias R."/>
            <person name="Leonard M.T."/>
            <person name="Dorr de Quadros P."/>
            <person name="Camargo F.A."/>
            <person name="Drew J.C."/>
            <person name="Farmerie W.G."/>
            <person name="Daroub S.H."/>
            <person name="Triplett E.W."/>
        </authorList>
    </citation>
    <scope>NUCLEOTIDE SEQUENCE [LARGE SCALE GENOMIC DNA]</scope>
    <source>
        <strain evidence="1 2">SR1</strain>
    </source>
</reference>
<accession>A0A075MW79</accession>
<name>A0A075MW79_9ARCH</name>
<keyword evidence="2" id="KW-1185">Reference proteome</keyword>
<dbReference type="STRING" id="1459636.NTE_01481"/>
<evidence type="ECO:0000313" key="2">
    <source>
        <dbReference type="Proteomes" id="UP000028194"/>
    </source>
</evidence>
<dbReference type="EMBL" id="CP007174">
    <property type="protein sequence ID" value="AIF83544.1"/>
    <property type="molecule type" value="Genomic_DNA"/>
</dbReference>
<protein>
    <submittedName>
        <fullName evidence="1">Uncharacterized protein</fullName>
    </submittedName>
</protein>
<organism evidence="1 2">
    <name type="scientific">Candidatus Nitrososphaera evergladensis SR1</name>
    <dbReference type="NCBI Taxonomy" id="1459636"/>
    <lineage>
        <taxon>Archaea</taxon>
        <taxon>Nitrososphaerota</taxon>
        <taxon>Nitrososphaeria</taxon>
        <taxon>Nitrososphaerales</taxon>
        <taxon>Nitrososphaeraceae</taxon>
        <taxon>Nitrososphaera</taxon>
    </lineage>
</organism>
<gene>
    <name evidence="1" type="ORF">NTE_01481</name>
</gene>
<dbReference type="KEGG" id="nev:NTE_01481"/>
<proteinExistence type="predicted"/>
<dbReference type="Proteomes" id="UP000028194">
    <property type="component" value="Chromosome"/>
</dbReference>
<sequence>MVETKKLLLEAEILIDVPTDIVEDEERLDDVTKGLSKALTKGLYDQGIDFQVNRMSFKLK</sequence>